<gene>
    <name evidence="1" type="ORF">BTO14_05700</name>
</gene>
<dbReference type="Gene3D" id="1.10.10.10">
    <property type="entry name" value="Winged helix-like DNA-binding domain superfamily/Winged helix DNA-binding domain"/>
    <property type="match status" value="1"/>
</dbReference>
<accession>A0A2P6CCZ4</accession>
<evidence type="ECO:0000313" key="2">
    <source>
        <dbReference type="Proteomes" id="UP000247345"/>
    </source>
</evidence>
<dbReference type="RefSeq" id="WP_105048445.1">
    <property type="nucleotide sequence ID" value="NZ_CP150661.1"/>
</dbReference>
<dbReference type="Proteomes" id="UP000247345">
    <property type="component" value="Unassembled WGS sequence"/>
</dbReference>
<evidence type="ECO:0008006" key="3">
    <source>
        <dbReference type="Google" id="ProtNLM"/>
    </source>
</evidence>
<evidence type="ECO:0000313" key="1">
    <source>
        <dbReference type="EMBL" id="PQJ72781.1"/>
    </source>
</evidence>
<keyword evidence="2" id="KW-1185">Reference proteome</keyword>
<protein>
    <recommendedName>
        <fullName evidence="3">Helix-turn-helix domain-containing protein</fullName>
    </recommendedName>
</protein>
<dbReference type="EMBL" id="MSCK01000001">
    <property type="protein sequence ID" value="PQJ72781.1"/>
    <property type="molecule type" value="Genomic_DNA"/>
</dbReference>
<comment type="caution">
    <text evidence="1">The sequence shown here is derived from an EMBL/GenBank/DDBJ whole genome shotgun (WGS) entry which is preliminary data.</text>
</comment>
<dbReference type="OrthoDB" id="1258529at2"/>
<dbReference type="InterPro" id="IPR036388">
    <property type="entry name" value="WH-like_DNA-bd_sf"/>
</dbReference>
<sequence length="138" mass="16385">MNNVRNNIRKNFTIAPNELINDNNITDRARFLFIYMSSKPHDWVYYNRQLSNALNYSIDTLRKYLKELIVSGWIIKEKQKRKSGKFTSNTYILNSEPVMILPCRKNTDTVNFCDGKNKTLSNKEYTKKENIKRKNLII</sequence>
<organism evidence="1 2">
    <name type="scientific">Polaribacter butkevichii</name>
    <dbReference type="NCBI Taxonomy" id="218490"/>
    <lineage>
        <taxon>Bacteria</taxon>
        <taxon>Pseudomonadati</taxon>
        <taxon>Bacteroidota</taxon>
        <taxon>Flavobacteriia</taxon>
        <taxon>Flavobacteriales</taxon>
        <taxon>Flavobacteriaceae</taxon>
    </lineage>
</organism>
<reference evidence="1 2" key="1">
    <citation type="submission" date="2016-12" db="EMBL/GenBank/DDBJ databases">
        <title>Trade-off between light-utilization and light-protection in marine flavobacteria.</title>
        <authorList>
            <person name="Kumagai Y."/>
            <person name="Yoshizawa S."/>
            <person name="Kogure K."/>
            <person name="Iwasaki W."/>
        </authorList>
    </citation>
    <scope>NUCLEOTIDE SEQUENCE [LARGE SCALE GENOMIC DNA]</scope>
    <source>
        <strain evidence="1 2">KCTC 12100</strain>
    </source>
</reference>
<dbReference type="AlphaFoldDB" id="A0A2P6CCZ4"/>
<proteinExistence type="predicted"/>
<name>A0A2P6CCZ4_9FLAO</name>